<evidence type="ECO:0000313" key="3">
    <source>
        <dbReference type="Proteomes" id="UP000886814"/>
    </source>
</evidence>
<dbReference type="InterPro" id="IPR010380">
    <property type="entry name" value="DUF975"/>
</dbReference>
<feature type="transmembrane region" description="Helical" evidence="1">
    <location>
        <begin position="20"/>
        <end position="45"/>
    </location>
</feature>
<comment type="caution">
    <text evidence="2">The sequence shown here is derived from an EMBL/GenBank/DDBJ whole genome shotgun (WGS) entry which is preliminary data.</text>
</comment>
<accession>A0A9D1TEW4</accession>
<sequence length="252" mass="28105">MRRSSSDLKALSRQALGGQWGLPVAACLLIFICSIILTLVITALLNPYSVLSIITCQIMIYIVSLFVSLLQAGYMKLLLNMNRKALFSLRDLISPFTVQPDRFLTVNLILLLVELLFSLPLDVLSYRTSGMASLAYSLGGSMIVSLVGLILSLFFGLSNYLLLDNPQMGAIESMKISCRLMKGNKGRYFYISLSFLPLYIACIFTCYIGLLWLEPYMADTRAHFYMDITGELDAPSPQEEPPVQEQPINSPM</sequence>
<evidence type="ECO:0000256" key="1">
    <source>
        <dbReference type="SAM" id="Phobius"/>
    </source>
</evidence>
<dbReference type="AlphaFoldDB" id="A0A9D1TEW4"/>
<dbReference type="Proteomes" id="UP000886814">
    <property type="component" value="Unassembled WGS sequence"/>
</dbReference>
<reference evidence="2" key="1">
    <citation type="journal article" date="2021" name="PeerJ">
        <title>Extensive microbial diversity within the chicken gut microbiome revealed by metagenomics and culture.</title>
        <authorList>
            <person name="Gilroy R."/>
            <person name="Ravi A."/>
            <person name="Getino M."/>
            <person name="Pursley I."/>
            <person name="Horton D.L."/>
            <person name="Alikhan N.F."/>
            <person name="Baker D."/>
            <person name="Gharbi K."/>
            <person name="Hall N."/>
            <person name="Watson M."/>
            <person name="Adriaenssens E.M."/>
            <person name="Foster-Nyarko E."/>
            <person name="Jarju S."/>
            <person name="Secka A."/>
            <person name="Antonio M."/>
            <person name="Oren A."/>
            <person name="Chaudhuri R.R."/>
            <person name="La Ragione R."/>
            <person name="Hildebrand F."/>
            <person name="Pallen M.J."/>
        </authorList>
    </citation>
    <scope>NUCLEOTIDE SEQUENCE</scope>
    <source>
        <strain evidence="2">CHK195-9823</strain>
    </source>
</reference>
<dbReference type="Pfam" id="PF06161">
    <property type="entry name" value="DUF975"/>
    <property type="match status" value="1"/>
</dbReference>
<reference evidence="2" key="2">
    <citation type="submission" date="2021-04" db="EMBL/GenBank/DDBJ databases">
        <authorList>
            <person name="Gilroy R."/>
        </authorList>
    </citation>
    <scope>NUCLEOTIDE SEQUENCE</scope>
    <source>
        <strain evidence="2">CHK195-9823</strain>
    </source>
</reference>
<feature type="transmembrane region" description="Helical" evidence="1">
    <location>
        <begin position="141"/>
        <end position="163"/>
    </location>
</feature>
<name>A0A9D1TEW4_9FIRM</name>
<feature type="transmembrane region" description="Helical" evidence="1">
    <location>
        <begin position="188"/>
        <end position="213"/>
    </location>
</feature>
<gene>
    <name evidence="2" type="ORF">H9747_00100</name>
</gene>
<feature type="transmembrane region" description="Helical" evidence="1">
    <location>
        <begin position="51"/>
        <end position="74"/>
    </location>
</feature>
<keyword evidence="1" id="KW-0472">Membrane</keyword>
<protein>
    <submittedName>
        <fullName evidence="2">DUF975 family protein</fullName>
    </submittedName>
</protein>
<evidence type="ECO:0000313" key="2">
    <source>
        <dbReference type="EMBL" id="HIV37396.1"/>
    </source>
</evidence>
<dbReference type="PANTHER" id="PTHR40076:SF1">
    <property type="entry name" value="MEMBRANE PROTEIN"/>
    <property type="match status" value="1"/>
</dbReference>
<feature type="transmembrane region" description="Helical" evidence="1">
    <location>
        <begin position="103"/>
        <end position="121"/>
    </location>
</feature>
<organism evidence="2 3">
    <name type="scientific">Candidatus Blautia stercorigallinarum</name>
    <dbReference type="NCBI Taxonomy" id="2838501"/>
    <lineage>
        <taxon>Bacteria</taxon>
        <taxon>Bacillati</taxon>
        <taxon>Bacillota</taxon>
        <taxon>Clostridia</taxon>
        <taxon>Lachnospirales</taxon>
        <taxon>Lachnospiraceae</taxon>
        <taxon>Blautia</taxon>
    </lineage>
</organism>
<keyword evidence="1" id="KW-0812">Transmembrane</keyword>
<keyword evidence="1" id="KW-1133">Transmembrane helix</keyword>
<dbReference type="PANTHER" id="PTHR40076">
    <property type="entry name" value="MEMBRANE PROTEIN-RELATED"/>
    <property type="match status" value="1"/>
</dbReference>
<dbReference type="EMBL" id="DXIQ01000002">
    <property type="protein sequence ID" value="HIV37396.1"/>
    <property type="molecule type" value="Genomic_DNA"/>
</dbReference>
<proteinExistence type="predicted"/>